<feature type="transmembrane region" description="Helical" evidence="9">
    <location>
        <begin position="314"/>
        <end position="337"/>
    </location>
</feature>
<evidence type="ECO:0000256" key="7">
    <source>
        <dbReference type="ARBA" id="ARBA00023136"/>
    </source>
</evidence>
<dbReference type="SUPFAM" id="SSF90123">
    <property type="entry name" value="ABC transporter transmembrane region"/>
    <property type="match status" value="1"/>
</dbReference>
<feature type="domain" description="Peptidase C39" evidence="12">
    <location>
        <begin position="25"/>
        <end position="151"/>
    </location>
</feature>
<keyword evidence="8" id="KW-0080">Bacteriocin transport</keyword>
<organism evidence="13 14">
    <name type="scientific">Steroidobacter gossypii</name>
    <dbReference type="NCBI Taxonomy" id="2805490"/>
    <lineage>
        <taxon>Bacteria</taxon>
        <taxon>Pseudomonadati</taxon>
        <taxon>Pseudomonadota</taxon>
        <taxon>Gammaproteobacteria</taxon>
        <taxon>Steroidobacterales</taxon>
        <taxon>Steroidobacteraceae</taxon>
        <taxon>Steroidobacter</taxon>
    </lineage>
</organism>
<dbReference type="InterPro" id="IPR005074">
    <property type="entry name" value="Peptidase_C39"/>
</dbReference>
<keyword evidence="5" id="KW-0813">Transport</keyword>
<keyword evidence="14" id="KW-1185">Reference proteome</keyword>
<reference evidence="13 14" key="1">
    <citation type="journal article" date="2021" name="Int. J. Syst. Evol. Microbiol.">
        <title>Steroidobacter gossypii sp. nov., isolated from soil of cotton cropping field.</title>
        <authorList>
            <person name="Huang R."/>
            <person name="Yang S."/>
            <person name="Zhen C."/>
            <person name="Liu W."/>
        </authorList>
    </citation>
    <scope>NUCLEOTIDE SEQUENCE [LARGE SCALE GENOMIC DNA]</scope>
    <source>
        <strain evidence="13 14">S1-65</strain>
    </source>
</reference>
<feature type="domain" description="ABC transmembrane type-1" evidence="11">
    <location>
        <begin position="319"/>
        <end position="547"/>
    </location>
</feature>
<evidence type="ECO:0000256" key="2">
    <source>
        <dbReference type="ARBA" id="ARBA00022692"/>
    </source>
</evidence>
<accession>A0ABS1X0P3</accession>
<dbReference type="PROSITE" id="PS50990">
    <property type="entry name" value="PEPTIDASE_C39"/>
    <property type="match status" value="1"/>
</dbReference>
<dbReference type="EMBL" id="JAEVLS010000004">
    <property type="protein sequence ID" value="MBM0106800.1"/>
    <property type="molecule type" value="Genomic_DNA"/>
</dbReference>
<feature type="transmembrane region" description="Helical" evidence="9">
    <location>
        <begin position="431"/>
        <end position="452"/>
    </location>
</feature>
<dbReference type="Gene3D" id="1.20.1560.10">
    <property type="entry name" value="ABC transporter type 1, transmembrane domain"/>
    <property type="match status" value="1"/>
</dbReference>
<evidence type="ECO:0000256" key="8">
    <source>
        <dbReference type="ARBA" id="ARBA00043264"/>
    </source>
</evidence>
<dbReference type="Pfam" id="PF00005">
    <property type="entry name" value="ABC_tran"/>
    <property type="match status" value="1"/>
</dbReference>
<evidence type="ECO:0000313" key="14">
    <source>
        <dbReference type="Proteomes" id="UP000661077"/>
    </source>
</evidence>
<evidence type="ECO:0000313" key="13">
    <source>
        <dbReference type="EMBL" id="MBM0106800.1"/>
    </source>
</evidence>
<dbReference type="InterPro" id="IPR003439">
    <property type="entry name" value="ABC_transporter-like_ATP-bd"/>
</dbReference>
<comment type="subcellular location">
    <subcellularLocation>
        <location evidence="1">Cell membrane</location>
        <topology evidence="1">Multi-pass membrane protein</topology>
    </subcellularLocation>
</comment>
<dbReference type="Gene3D" id="3.40.50.300">
    <property type="entry name" value="P-loop containing nucleotide triphosphate hydrolases"/>
    <property type="match status" value="1"/>
</dbReference>
<keyword evidence="3" id="KW-0547">Nucleotide-binding</keyword>
<keyword evidence="6 9" id="KW-1133">Transmembrane helix</keyword>
<dbReference type="PROSITE" id="PS50929">
    <property type="entry name" value="ABC_TM1F"/>
    <property type="match status" value="1"/>
</dbReference>
<evidence type="ECO:0000256" key="5">
    <source>
        <dbReference type="ARBA" id="ARBA00022927"/>
    </source>
</evidence>
<sequence length="910" mass="100438">MSFWPAIKERLLKPRRRWWVPEVIQTSAMDCGPAALKCLLEGFHIPASYGRLREACQTSIDGTSIDMIEGVARQLGLDAEQVMLPRDYLWVPEANALPAMVTIKHPNGMTHFVIVWRRHGRWLQVMDPAVGRRWTTCRRLTGELFPHRLRVPAADWHEWAVSGETVQIMIGRLRALGASPAKANDIVARATQKNHWYAMATVDAATRLLGALTAGDGVRRGEQAIELLETLVARSAEEAPGTCKAIPLLYWAVLPMADSGGEELLLRGAVLMRIRGRLPSTPGAEQLIPELRAALTERAVHPMRELWSMIRADGVLTPAALLAALGFAVGALIMEALLFRGLFEVAQDLSVASQRAVAFAALLCFTTLLWVFEFPIVEESLRLGRRLESRLRLLLLEKLPRLSDRYFQSRPISDVAERAHSIYLSRQLPDLAVRMVRVGWELMFTLVGIAVIDVQSLPLAAAIAILAVGILIAAQPMLSERDMRARSHAGALHGFYLDALLGIVPIRTHSAERSVRREHEGLLTEWARAARSVLRPTLLVKALQSLVCISLAGWLLLRHIESAGITGSLLLLVYWVVKLPTLAESLATLVAQYPAQRNVALRLLEPIKAPEQPEAGVVRKPGPHPVQRSTAIAIEMKDVDVVAAGHVILQNVCLSIRPGEHVAIVGPSGAGKSSLLGLLLGWHQAAAGSVFIDGVALTTARLSQLRGETAWVDPAVQLWNRSLLENLRYSSSAGPHSTLTHILESADLVRMLVGQPQGLQTVLAEGGASVSGGEGQRLRLARAMWQRNVRLALLDEPFRGLDREQRHRHLTEVRRFWQDATLICVTHDVGETRAFPRVLVVENGRIVEDGRPEELALAAGSRYRNLLDVEEALRQGVWSAALWRRIRLDGGRLQESSRMFLTPRSSAGHE</sequence>
<proteinExistence type="predicted"/>
<keyword evidence="2 9" id="KW-0812">Transmembrane</keyword>
<dbReference type="PROSITE" id="PS50893">
    <property type="entry name" value="ABC_TRANSPORTER_2"/>
    <property type="match status" value="1"/>
</dbReference>
<feature type="transmembrane region" description="Helical" evidence="9">
    <location>
        <begin position="357"/>
        <end position="377"/>
    </location>
</feature>
<dbReference type="SMART" id="SM00382">
    <property type="entry name" value="AAA"/>
    <property type="match status" value="1"/>
</dbReference>
<dbReference type="SUPFAM" id="SSF52540">
    <property type="entry name" value="P-loop containing nucleoside triphosphate hydrolases"/>
    <property type="match status" value="1"/>
</dbReference>
<comment type="caution">
    <text evidence="13">The sequence shown here is derived from an EMBL/GenBank/DDBJ whole genome shotgun (WGS) entry which is preliminary data.</text>
</comment>
<dbReference type="Gene3D" id="3.90.70.10">
    <property type="entry name" value="Cysteine proteinases"/>
    <property type="match status" value="1"/>
</dbReference>
<evidence type="ECO:0000256" key="3">
    <source>
        <dbReference type="ARBA" id="ARBA00022741"/>
    </source>
</evidence>
<evidence type="ECO:0000259" key="12">
    <source>
        <dbReference type="PROSITE" id="PS50990"/>
    </source>
</evidence>
<feature type="domain" description="ABC transporter" evidence="10">
    <location>
        <begin position="634"/>
        <end position="868"/>
    </location>
</feature>
<dbReference type="Proteomes" id="UP000661077">
    <property type="component" value="Unassembled WGS sequence"/>
</dbReference>
<keyword evidence="5" id="KW-0653">Protein transport</keyword>
<dbReference type="InterPro" id="IPR011527">
    <property type="entry name" value="ABC1_TM_dom"/>
</dbReference>
<keyword evidence="7 9" id="KW-0472">Membrane</keyword>
<evidence type="ECO:0000256" key="4">
    <source>
        <dbReference type="ARBA" id="ARBA00022840"/>
    </source>
</evidence>
<feature type="transmembrane region" description="Helical" evidence="9">
    <location>
        <begin position="458"/>
        <end position="478"/>
    </location>
</feature>
<evidence type="ECO:0000259" key="11">
    <source>
        <dbReference type="PROSITE" id="PS50929"/>
    </source>
</evidence>
<dbReference type="InterPro" id="IPR027417">
    <property type="entry name" value="P-loop_NTPase"/>
</dbReference>
<evidence type="ECO:0000259" key="10">
    <source>
        <dbReference type="PROSITE" id="PS50893"/>
    </source>
</evidence>
<evidence type="ECO:0000256" key="1">
    <source>
        <dbReference type="ARBA" id="ARBA00004651"/>
    </source>
</evidence>
<gene>
    <name evidence="13" type="ORF">JM946_18865</name>
</gene>
<dbReference type="RefSeq" id="WP_203168915.1">
    <property type="nucleotide sequence ID" value="NZ_JAEVLS010000004.1"/>
</dbReference>
<protein>
    <submittedName>
        <fullName evidence="13">ATP-binding cassette domain-containing protein</fullName>
    </submittedName>
</protein>
<dbReference type="InterPro" id="IPR039421">
    <property type="entry name" value="Type_1_exporter"/>
</dbReference>
<dbReference type="Pfam" id="PF03412">
    <property type="entry name" value="Peptidase_C39"/>
    <property type="match status" value="1"/>
</dbReference>
<dbReference type="PANTHER" id="PTHR24221">
    <property type="entry name" value="ATP-BINDING CASSETTE SUB-FAMILY B"/>
    <property type="match status" value="1"/>
</dbReference>
<keyword evidence="4 13" id="KW-0067">ATP-binding</keyword>
<dbReference type="GO" id="GO:0005524">
    <property type="term" value="F:ATP binding"/>
    <property type="evidence" value="ECO:0007669"/>
    <property type="project" value="UniProtKB-KW"/>
</dbReference>
<dbReference type="PANTHER" id="PTHR24221:SF654">
    <property type="entry name" value="ATP-BINDING CASSETTE SUB-FAMILY B MEMBER 6"/>
    <property type="match status" value="1"/>
</dbReference>
<dbReference type="InterPro" id="IPR003593">
    <property type="entry name" value="AAA+_ATPase"/>
</dbReference>
<name>A0ABS1X0P3_9GAMM</name>
<evidence type="ECO:0000256" key="9">
    <source>
        <dbReference type="SAM" id="Phobius"/>
    </source>
</evidence>
<dbReference type="InterPro" id="IPR036640">
    <property type="entry name" value="ABC1_TM_sf"/>
</dbReference>
<evidence type="ECO:0000256" key="6">
    <source>
        <dbReference type="ARBA" id="ARBA00022989"/>
    </source>
</evidence>